<sequence length="115" mass="12428">MKTRTPHGAETNDLPLIGYHYVTTDDPATQARTWTANNGGPVAMLDWEANGGSLANLIAAAMTVVYFTPNADHGVYQAISRAAHNRVSKRSALSIRPDSLENSWTAKHAPPCTPR</sequence>
<reference evidence="1 2" key="1">
    <citation type="submission" date="2021-05" db="EMBL/GenBank/DDBJ databases">
        <title>Mycobacterium acidophilum sp. nov., an extremely acid-tolerant member of the genus Mycobacterium.</title>
        <authorList>
            <person name="Xia J."/>
        </authorList>
    </citation>
    <scope>NUCLEOTIDE SEQUENCE [LARGE SCALE GENOMIC DNA]</scope>
    <source>
        <strain evidence="1 2">M1</strain>
    </source>
</reference>
<evidence type="ECO:0000313" key="2">
    <source>
        <dbReference type="Proteomes" id="UP001519535"/>
    </source>
</evidence>
<evidence type="ECO:0000313" key="1">
    <source>
        <dbReference type="EMBL" id="MBS9534060.1"/>
    </source>
</evidence>
<comment type="caution">
    <text evidence="1">The sequence shown here is derived from an EMBL/GenBank/DDBJ whole genome shotgun (WGS) entry which is preliminary data.</text>
</comment>
<proteinExistence type="predicted"/>
<gene>
    <name evidence="1" type="ORF">KIH27_10740</name>
</gene>
<organism evidence="1 2">
    <name type="scientific">Mycolicibacter acidiphilus</name>
    <dbReference type="NCBI Taxonomy" id="2835306"/>
    <lineage>
        <taxon>Bacteria</taxon>
        <taxon>Bacillati</taxon>
        <taxon>Actinomycetota</taxon>
        <taxon>Actinomycetes</taxon>
        <taxon>Mycobacteriales</taxon>
        <taxon>Mycobacteriaceae</taxon>
        <taxon>Mycolicibacter</taxon>
    </lineage>
</organism>
<dbReference type="EMBL" id="JAHCLR010000018">
    <property type="protein sequence ID" value="MBS9534060.1"/>
    <property type="molecule type" value="Genomic_DNA"/>
</dbReference>
<name>A0ABS5RIE3_9MYCO</name>
<dbReference type="RefSeq" id="WP_214092942.1">
    <property type="nucleotide sequence ID" value="NZ_JAHCLR010000018.1"/>
</dbReference>
<accession>A0ABS5RIE3</accession>
<keyword evidence="2" id="KW-1185">Reference proteome</keyword>
<protein>
    <submittedName>
        <fullName evidence="1">Uncharacterized protein</fullName>
    </submittedName>
</protein>
<dbReference type="Proteomes" id="UP001519535">
    <property type="component" value="Unassembled WGS sequence"/>
</dbReference>